<dbReference type="Proteomes" id="UP001500653">
    <property type="component" value="Unassembled WGS sequence"/>
</dbReference>
<sequence length="205" mass="21038">MGVRRFATIGLVGGVLGCALLAGCGQPSESSARPGDRPSGTPAASGDPATPEGDDELVAWVEEYCGAAADVVDAASRLPEIDASTPERTSATSGRLLTVMIGGLDTALERLRGLGETGVDGAERVRLSTVEAYSRVRERAVNAKGALDRSGADALGDVRTTLDRVGALELLGDLDEVPELRDAGTRSHTCGQLSADGDPRIAAPR</sequence>
<feature type="region of interest" description="Disordered" evidence="1">
    <location>
        <begin position="25"/>
        <end position="53"/>
    </location>
</feature>
<accession>A0ABN1W7J8</accession>
<dbReference type="EMBL" id="BAAALN010000005">
    <property type="protein sequence ID" value="GAA1238134.1"/>
    <property type="molecule type" value="Genomic_DNA"/>
</dbReference>
<evidence type="ECO:0000256" key="1">
    <source>
        <dbReference type="SAM" id="MobiDB-lite"/>
    </source>
</evidence>
<keyword evidence="3" id="KW-1185">Reference proteome</keyword>
<dbReference type="RefSeq" id="WP_253862995.1">
    <property type="nucleotide sequence ID" value="NZ_JAMTCQ010000009.1"/>
</dbReference>
<feature type="region of interest" description="Disordered" evidence="1">
    <location>
        <begin position="182"/>
        <end position="205"/>
    </location>
</feature>
<evidence type="ECO:0008006" key="4">
    <source>
        <dbReference type="Google" id="ProtNLM"/>
    </source>
</evidence>
<proteinExistence type="predicted"/>
<gene>
    <name evidence="2" type="ORF">GCM10009676_23350</name>
</gene>
<evidence type="ECO:0000313" key="2">
    <source>
        <dbReference type="EMBL" id="GAA1238134.1"/>
    </source>
</evidence>
<name>A0ABN1W7J8_9PSEU</name>
<evidence type="ECO:0000313" key="3">
    <source>
        <dbReference type="Proteomes" id="UP001500653"/>
    </source>
</evidence>
<protein>
    <recommendedName>
        <fullName evidence="4">Lipoprotein</fullName>
    </recommendedName>
</protein>
<dbReference type="PROSITE" id="PS51257">
    <property type="entry name" value="PROKAR_LIPOPROTEIN"/>
    <property type="match status" value="1"/>
</dbReference>
<organism evidence="2 3">
    <name type="scientific">Prauserella halophila</name>
    <dbReference type="NCBI Taxonomy" id="185641"/>
    <lineage>
        <taxon>Bacteria</taxon>
        <taxon>Bacillati</taxon>
        <taxon>Actinomycetota</taxon>
        <taxon>Actinomycetes</taxon>
        <taxon>Pseudonocardiales</taxon>
        <taxon>Pseudonocardiaceae</taxon>
        <taxon>Prauserella</taxon>
    </lineage>
</organism>
<reference evidence="2 3" key="1">
    <citation type="journal article" date="2019" name="Int. J. Syst. Evol. Microbiol.">
        <title>The Global Catalogue of Microorganisms (GCM) 10K type strain sequencing project: providing services to taxonomists for standard genome sequencing and annotation.</title>
        <authorList>
            <consortium name="The Broad Institute Genomics Platform"/>
            <consortium name="The Broad Institute Genome Sequencing Center for Infectious Disease"/>
            <person name="Wu L."/>
            <person name="Ma J."/>
        </authorList>
    </citation>
    <scope>NUCLEOTIDE SEQUENCE [LARGE SCALE GENOMIC DNA]</scope>
    <source>
        <strain evidence="2 3">JCM 13023</strain>
    </source>
</reference>
<comment type="caution">
    <text evidence="2">The sequence shown here is derived from an EMBL/GenBank/DDBJ whole genome shotgun (WGS) entry which is preliminary data.</text>
</comment>